<evidence type="ECO:0000313" key="1">
    <source>
        <dbReference type="EMBL" id="TKW28115.1"/>
    </source>
</evidence>
<evidence type="ECO:0000313" key="2">
    <source>
        <dbReference type="Proteomes" id="UP000298652"/>
    </source>
</evidence>
<organism evidence="1 2">
    <name type="scientific">Setaria viridis</name>
    <name type="common">Green bristlegrass</name>
    <name type="synonym">Setaria italica subsp. viridis</name>
    <dbReference type="NCBI Taxonomy" id="4556"/>
    <lineage>
        <taxon>Eukaryota</taxon>
        <taxon>Viridiplantae</taxon>
        <taxon>Streptophyta</taxon>
        <taxon>Embryophyta</taxon>
        <taxon>Tracheophyta</taxon>
        <taxon>Spermatophyta</taxon>
        <taxon>Magnoliopsida</taxon>
        <taxon>Liliopsida</taxon>
        <taxon>Poales</taxon>
        <taxon>Poaceae</taxon>
        <taxon>PACMAD clade</taxon>
        <taxon>Panicoideae</taxon>
        <taxon>Panicodae</taxon>
        <taxon>Paniceae</taxon>
        <taxon>Cenchrinae</taxon>
        <taxon>Setaria</taxon>
    </lineage>
</organism>
<dbReference type="Proteomes" id="UP000298652">
    <property type="component" value="Chromosome 3"/>
</dbReference>
<reference evidence="1" key="1">
    <citation type="submission" date="2019-03" db="EMBL/GenBank/DDBJ databases">
        <title>WGS assembly of Setaria viridis.</title>
        <authorList>
            <person name="Huang P."/>
            <person name="Jenkins J."/>
            <person name="Grimwood J."/>
            <person name="Barry K."/>
            <person name="Healey A."/>
            <person name="Mamidi S."/>
            <person name="Sreedasyam A."/>
            <person name="Shu S."/>
            <person name="Feldman M."/>
            <person name="Wu J."/>
            <person name="Yu Y."/>
            <person name="Chen C."/>
            <person name="Johnson J."/>
            <person name="Rokhsar D."/>
            <person name="Baxter I."/>
            <person name="Schmutz J."/>
            <person name="Brutnell T."/>
            <person name="Kellogg E."/>
        </authorList>
    </citation>
    <scope>NUCLEOTIDE SEQUENCE [LARGE SCALE GENOMIC DNA]</scope>
</reference>
<gene>
    <name evidence="1" type="ORF">SEVIR_3G304250v2</name>
</gene>
<protein>
    <submittedName>
        <fullName evidence="1">Uncharacterized protein</fullName>
    </submittedName>
</protein>
<proteinExistence type="predicted"/>
<dbReference type="AlphaFoldDB" id="A0A4U6VHG3"/>
<dbReference type="Gramene" id="TKW28115">
    <property type="protein sequence ID" value="TKW28115"/>
    <property type="gene ID" value="SEVIR_3G304250v2"/>
</dbReference>
<dbReference type="EMBL" id="CM016554">
    <property type="protein sequence ID" value="TKW28115.1"/>
    <property type="molecule type" value="Genomic_DNA"/>
</dbReference>
<name>A0A4U6VHG3_SETVI</name>
<keyword evidence="2" id="KW-1185">Reference proteome</keyword>
<accession>A0A4U6VHG3</accession>
<sequence>MPFDVVPVRTEVSHHSSLVRRFPCLAISLLQTYDGISYG</sequence>